<feature type="transmembrane region" description="Helical" evidence="7">
    <location>
        <begin position="324"/>
        <end position="345"/>
    </location>
</feature>
<feature type="domain" description="Amino acid transporter transmembrane" evidence="8">
    <location>
        <begin position="41"/>
        <end position="471"/>
    </location>
</feature>
<feature type="transmembrane region" description="Helical" evidence="7">
    <location>
        <begin position="285"/>
        <end position="304"/>
    </location>
</feature>
<proteinExistence type="predicted"/>
<sequence length="476" mass="52581">MHPFQELRSSPAAQPLLPLEESNKKRTDRVRVKGSNMAEKTGNEWTALAHIITAVIGSGVLSLGWSMSQLGWIAGPIAMLCFASVTLTSALLLSNCYKSTDSDLHTITHASYLDAVHSILGIRSAWFCGIIVGINFIKIGIVYTITSAISIGAIQKSNCYHYEGHNATCSYSNTKYMIIFGSLQGLVSQIPDFHNTEWLSVIAAIMSFTYSFIGSGLSLAKIIDNGEIMGGIGGLPASNPSKKVWSVAQALGNIAFAFPFSVVFLEIQHTLRAPSEKATMKKASIMAVCTTTLFYLSCGGMGYAAFGNRTPGNLLTGFGFYEPYWLVDFANACVALHLVGGYQVFSQPLYANVERWLREKYPECQFVHKNYILNCQHFGAFQFNFARLVFRVAYVAIITGIAILFPYFNQVVAVAGSVNFWPIVVYFPVEMYLKQKNIEFWTTQKIVLRAYTYICLVIILFAFVGSVRGLILARSR</sequence>
<evidence type="ECO:0000256" key="5">
    <source>
        <dbReference type="ARBA" id="ARBA00022989"/>
    </source>
</evidence>
<evidence type="ECO:0000256" key="6">
    <source>
        <dbReference type="ARBA" id="ARBA00023136"/>
    </source>
</evidence>
<protein>
    <recommendedName>
        <fullName evidence="8">Amino acid transporter transmembrane domain-containing protein</fullName>
    </recommendedName>
</protein>
<dbReference type="InterPro" id="IPR013057">
    <property type="entry name" value="AA_transpt_TM"/>
</dbReference>
<feature type="transmembrane region" description="Helical" evidence="7">
    <location>
        <begin position="411"/>
        <end position="429"/>
    </location>
</feature>
<evidence type="ECO:0000256" key="3">
    <source>
        <dbReference type="ARBA" id="ARBA00022692"/>
    </source>
</evidence>
<feature type="transmembrane region" description="Helical" evidence="7">
    <location>
        <begin position="243"/>
        <end position="265"/>
    </location>
</feature>
<dbReference type="EMBL" id="CAMAPF010001051">
    <property type="protein sequence ID" value="CAH9143539.1"/>
    <property type="molecule type" value="Genomic_DNA"/>
</dbReference>
<keyword evidence="3 7" id="KW-0812">Transmembrane</keyword>
<feature type="transmembrane region" description="Helical" evidence="7">
    <location>
        <begin position="198"/>
        <end position="223"/>
    </location>
</feature>
<feature type="transmembrane region" description="Helical" evidence="7">
    <location>
        <begin position="71"/>
        <end position="93"/>
    </location>
</feature>
<organism evidence="9 11">
    <name type="scientific">Cuscuta epithymum</name>
    <dbReference type="NCBI Taxonomy" id="186058"/>
    <lineage>
        <taxon>Eukaryota</taxon>
        <taxon>Viridiplantae</taxon>
        <taxon>Streptophyta</taxon>
        <taxon>Embryophyta</taxon>
        <taxon>Tracheophyta</taxon>
        <taxon>Spermatophyta</taxon>
        <taxon>Magnoliopsida</taxon>
        <taxon>eudicotyledons</taxon>
        <taxon>Gunneridae</taxon>
        <taxon>Pentapetalae</taxon>
        <taxon>asterids</taxon>
        <taxon>lamiids</taxon>
        <taxon>Solanales</taxon>
        <taxon>Convolvulaceae</taxon>
        <taxon>Cuscuteae</taxon>
        <taxon>Cuscuta</taxon>
        <taxon>Cuscuta subgen. Cuscuta</taxon>
    </lineage>
</organism>
<evidence type="ECO:0000256" key="2">
    <source>
        <dbReference type="ARBA" id="ARBA00022448"/>
    </source>
</evidence>
<dbReference type="GO" id="GO:0016020">
    <property type="term" value="C:membrane"/>
    <property type="evidence" value="ECO:0007669"/>
    <property type="project" value="UniProtKB-SubCell"/>
</dbReference>
<evidence type="ECO:0000256" key="7">
    <source>
        <dbReference type="SAM" id="Phobius"/>
    </source>
</evidence>
<keyword evidence="2" id="KW-0813">Transport</keyword>
<comment type="subcellular location">
    <subcellularLocation>
        <location evidence="1">Membrane</location>
    </subcellularLocation>
</comment>
<evidence type="ECO:0000256" key="1">
    <source>
        <dbReference type="ARBA" id="ARBA00004370"/>
    </source>
</evidence>
<keyword evidence="11" id="KW-1185">Reference proteome</keyword>
<feature type="transmembrane region" description="Helical" evidence="7">
    <location>
        <begin position="450"/>
        <end position="471"/>
    </location>
</feature>
<dbReference type="PANTHER" id="PTHR48017">
    <property type="entry name" value="OS05G0424000 PROTEIN-RELATED"/>
    <property type="match status" value="1"/>
</dbReference>
<feature type="transmembrane region" description="Helical" evidence="7">
    <location>
        <begin position="388"/>
        <end position="405"/>
    </location>
</feature>
<accession>A0AAV0BWA0</accession>
<keyword evidence="5 7" id="KW-1133">Transmembrane helix</keyword>
<feature type="transmembrane region" description="Helical" evidence="7">
    <location>
        <begin position="45"/>
        <end position="65"/>
    </location>
</feature>
<keyword evidence="4" id="KW-0029">Amino-acid transport</keyword>
<dbReference type="GO" id="GO:0006865">
    <property type="term" value="P:amino acid transport"/>
    <property type="evidence" value="ECO:0007669"/>
    <property type="project" value="UniProtKB-KW"/>
</dbReference>
<evidence type="ECO:0000259" key="8">
    <source>
        <dbReference type="Pfam" id="PF01490"/>
    </source>
</evidence>
<dbReference type="EMBL" id="CAMAPF010000005">
    <property type="protein sequence ID" value="CAH9052804.1"/>
    <property type="molecule type" value="Genomic_DNA"/>
</dbReference>
<evidence type="ECO:0000313" key="10">
    <source>
        <dbReference type="EMBL" id="CAH9143539.1"/>
    </source>
</evidence>
<gene>
    <name evidence="10" type="ORF">CEPIT_LOCUS40738</name>
    <name evidence="9" type="ORF">CEPIT_LOCUS429</name>
</gene>
<keyword evidence="6 7" id="KW-0472">Membrane</keyword>
<comment type="caution">
    <text evidence="9">The sequence shown here is derived from an EMBL/GenBank/DDBJ whole genome shotgun (WGS) entry which is preliminary data.</text>
</comment>
<evidence type="ECO:0000256" key="4">
    <source>
        <dbReference type="ARBA" id="ARBA00022970"/>
    </source>
</evidence>
<dbReference type="Pfam" id="PF01490">
    <property type="entry name" value="Aa_trans"/>
    <property type="match status" value="1"/>
</dbReference>
<reference evidence="9" key="1">
    <citation type="submission" date="2022-07" db="EMBL/GenBank/DDBJ databases">
        <authorList>
            <person name="Macas J."/>
            <person name="Novak P."/>
            <person name="Neumann P."/>
        </authorList>
    </citation>
    <scope>NUCLEOTIDE SEQUENCE</scope>
</reference>
<dbReference type="Proteomes" id="UP001152523">
    <property type="component" value="Unassembled WGS sequence"/>
</dbReference>
<dbReference type="AlphaFoldDB" id="A0AAV0BWA0"/>
<evidence type="ECO:0000313" key="11">
    <source>
        <dbReference type="Proteomes" id="UP001152523"/>
    </source>
</evidence>
<evidence type="ECO:0000313" key="9">
    <source>
        <dbReference type="EMBL" id="CAH9052804.1"/>
    </source>
</evidence>
<name>A0AAV0BWA0_9ASTE</name>